<gene>
    <name evidence="1" type="ORF">DRF60_20855</name>
</gene>
<organism evidence="1 2">
    <name type="scientific">Chryseobacterium elymi</name>
    <dbReference type="NCBI Taxonomy" id="395936"/>
    <lineage>
        <taxon>Bacteria</taxon>
        <taxon>Pseudomonadati</taxon>
        <taxon>Bacteroidota</taxon>
        <taxon>Flavobacteriia</taxon>
        <taxon>Flavobacteriales</taxon>
        <taxon>Weeksellaceae</taxon>
        <taxon>Chryseobacterium group</taxon>
        <taxon>Chryseobacterium</taxon>
    </lineage>
</organism>
<proteinExistence type="predicted"/>
<name>A0A3D9CXH7_9FLAO</name>
<reference evidence="1 2" key="1">
    <citation type="journal article" date="2010" name="Syst. Appl. Microbiol.">
        <title>Four new species of Chryseobacterium from the rhizosphere of coastal sand dune plants, Chryseobacterium elymi sp. nov., Chryseobacterium hagamense sp. nov., Chryseobacterium lathyri sp. nov. and Chryseobacterium rhizosphaerae sp. nov.</title>
        <authorList>
            <person name="Cho S.H."/>
            <person name="Lee K.S."/>
            <person name="Shin D.S."/>
            <person name="Han J.H."/>
            <person name="Park K.S."/>
            <person name="Lee C.H."/>
            <person name="Park K.H."/>
            <person name="Kim S.B."/>
        </authorList>
    </citation>
    <scope>NUCLEOTIDE SEQUENCE [LARGE SCALE GENOMIC DNA]</scope>
    <source>
        <strain evidence="1 2">KCTC 22547</strain>
    </source>
</reference>
<feature type="non-terminal residue" evidence="1">
    <location>
        <position position="263"/>
    </location>
</feature>
<sequence>LNRLTAGYYQNPNNPYSKENTESLAYDLNGNITNLYRTSVIGGNTTATVIDNLQYTYQGNRLTRLDDESGNPSGYEAVSSFSTAINYDANGNMTNMPGKGIMEIQYNYLNLPKQINLDQGGSPFTSSYMYGADGTKVKKTTVSTVSGHQSSITTTEETDYLDGFQYLHKETVSSGGGGNPGEIFPMASAERAMEMEAYSVRPEDTTTISLKTQDLQFFPTAEGFYDYTKDQYIYSYKDHLGNARVSFGRTSAGVLEIVDSNDY</sequence>
<dbReference type="EMBL" id="QNUH01000065">
    <property type="protein sequence ID" value="REC70459.1"/>
    <property type="molecule type" value="Genomic_DNA"/>
</dbReference>
<evidence type="ECO:0000313" key="1">
    <source>
        <dbReference type="EMBL" id="REC70459.1"/>
    </source>
</evidence>
<dbReference type="AlphaFoldDB" id="A0A3D9CXH7"/>
<dbReference type="Proteomes" id="UP000257030">
    <property type="component" value="Unassembled WGS sequence"/>
</dbReference>
<dbReference type="Gene3D" id="2.180.10.10">
    <property type="entry name" value="RHS repeat-associated core"/>
    <property type="match status" value="1"/>
</dbReference>
<feature type="non-terminal residue" evidence="1">
    <location>
        <position position="1"/>
    </location>
</feature>
<comment type="caution">
    <text evidence="1">The sequence shown here is derived from an EMBL/GenBank/DDBJ whole genome shotgun (WGS) entry which is preliminary data.</text>
</comment>
<evidence type="ECO:0000313" key="2">
    <source>
        <dbReference type="Proteomes" id="UP000257030"/>
    </source>
</evidence>
<protein>
    <submittedName>
        <fullName evidence="1">RHS repeat-associated core domain-containing protein</fullName>
    </submittedName>
</protein>
<keyword evidence="2" id="KW-1185">Reference proteome</keyword>
<accession>A0A3D9CXH7</accession>